<name>A0A0E9RCR6_ANGAN</name>
<reference evidence="1" key="1">
    <citation type="submission" date="2014-11" db="EMBL/GenBank/DDBJ databases">
        <authorList>
            <person name="Amaro Gonzalez C."/>
        </authorList>
    </citation>
    <scope>NUCLEOTIDE SEQUENCE</scope>
</reference>
<proteinExistence type="predicted"/>
<organism evidence="1">
    <name type="scientific">Anguilla anguilla</name>
    <name type="common">European freshwater eel</name>
    <name type="synonym">Muraena anguilla</name>
    <dbReference type="NCBI Taxonomy" id="7936"/>
    <lineage>
        <taxon>Eukaryota</taxon>
        <taxon>Metazoa</taxon>
        <taxon>Chordata</taxon>
        <taxon>Craniata</taxon>
        <taxon>Vertebrata</taxon>
        <taxon>Euteleostomi</taxon>
        <taxon>Actinopterygii</taxon>
        <taxon>Neopterygii</taxon>
        <taxon>Teleostei</taxon>
        <taxon>Anguilliformes</taxon>
        <taxon>Anguillidae</taxon>
        <taxon>Anguilla</taxon>
    </lineage>
</organism>
<dbReference type="EMBL" id="GBXM01081980">
    <property type="protein sequence ID" value="JAH26597.1"/>
    <property type="molecule type" value="Transcribed_RNA"/>
</dbReference>
<accession>A0A0E9RCR6</accession>
<reference evidence="1" key="2">
    <citation type="journal article" date="2015" name="Fish Shellfish Immunol.">
        <title>Early steps in the European eel (Anguilla anguilla)-Vibrio vulnificus interaction in the gills: Role of the RtxA13 toxin.</title>
        <authorList>
            <person name="Callol A."/>
            <person name="Pajuelo D."/>
            <person name="Ebbesson L."/>
            <person name="Teles M."/>
            <person name="MacKenzie S."/>
            <person name="Amaro C."/>
        </authorList>
    </citation>
    <scope>NUCLEOTIDE SEQUENCE</scope>
</reference>
<evidence type="ECO:0000313" key="1">
    <source>
        <dbReference type="EMBL" id="JAH26597.1"/>
    </source>
</evidence>
<dbReference type="AlphaFoldDB" id="A0A0E9RCR6"/>
<protein>
    <submittedName>
        <fullName evidence="1">Uncharacterized protein</fullName>
    </submittedName>
</protein>
<sequence length="55" mass="6170">MGTVIVFCHRVQSLSLPEIPQFSLPQSSVITFTVGSVTRFTIEFSYSSKGENFIR</sequence>